<feature type="region of interest" description="Disordered" evidence="1">
    <location>
        <begin position="67"/>
        <end position="104"/>
    </location>
</feature>
<feature type="compositionally biased region" description="Basic and acidic residues" evidence="1">
    <location>
        <begin position="67"/>
        <end position="80"/>
    </location>
</feature>
<keyword evidence="3" id="KW-1185">Reference proteome</keyword>
<feature type="compositionally biased region" description="Pro residues" evidence="1">
    <location>
        <begin position="95"/>
        <end position="104"/>
    </location>
</feature>
<comment type="caution">
    <text evidence="2">The sequence shown here is derived from an EMBL/GenBank/DDBJ whole genome shotgun (WGS) entry which is preliminary data.</text>
</comment>
<proteinExistence type="predicted"/>
<sequence>MGGGPYQRPQIHCYYCKEAEHTVMLCQNLVADLYKKISFKQRPNYYYPNQEPIRTYAGESIQDLFRKYSEKTRPQEERQKPIPWNGVRKSWNSPTAPPPNQGAN</sequence>
<dbReference type="EMBL" id="LAVV01009332">
    <property type="protein sequence ID" value="KNZ50773.1"/>
    <property type="molecule type" value="Genomic_DNA"/>
</dbReference>
<name>A0A0L6UQF9_9BASI</name>
<accession>A0A0L6UQF9</accession>
<organism evidence="2 3">
    <name type="scientific">Puccinia sorghi</name>
    <dbReference type="NCBI Taxonomy" id="27349"/>
    <lineage>
        <taxon>Eukaryota</taxon>
        <taxon>Fungi</taxon>
        <taxon>Dikarya</taxon>
        <taxon>Basidiomycota</taxon>
        <taxon>Pucciniomycotina</taxon>
        <taxon>Pucciniomycetes</taxon>
        <taxon>Pucciniales</taxon>
        <taxon>Pucciniaceae</taxon>
        <taxon>Puccinia</taxon>
    </lineage>
</organism>
<evidence type="ECO:0000313" key="2">
    <source>
        <dbReference type="EMBL" id="KNZ50773.1"/>
    </source>
</evidence>
<protein>
    <submittedName>
        <fullName evidence="2">Uncharacterized protein</fullName>
    </submittedName>
</protein>
<dbReference type="VEuPathDB" id="FungiDB:VP01_4247g2"/>
<dbReference type="AlphaFoldDB" id="A0A0L6UQF9"/>
<dbReference type="Proteomes" id="UP000037035">
    <property type="component" value="Unassembled WGS sequence"/>
</dbReference>
<dbReference type="OrthoDB" id="2518564at2759"/>
<gene>
    <name evidence="2" type="ORF">VP01_4247g2</name>
</gene>
<reference evidence="2 3" key="1">
    <citation type="submission" date="2015-08" db="EMBL/GenBank/DDBJ databases">
        <title>Next Generation Sequencing and Analysis of the Genome of Puccinia sorghi L Schw, the Causal Agent of Maize Common Rust.</title>
        <authorList>
            <person name="Rochi L."/>
            <person name="Burguener G."/>
            <person name="Darino M."/>
            <person name="Turjanski A."/>
            <person name="Kreff E."/>
            <person name="Dieguez M.J."/>
            <person name="Sacco F."/>
        </authorList>
    </citation>
    <scope>NUCLEOTIDE SEQUENCE [LARGE SCALE GENOMIC DNA]</scope>
    <source>
        <strain evidence="2 3">RO10H11247</strain>
    </source>
</reference>
<evidence type="ECO:0000256" key="1">
    <source>
        <dbReference type="SAM" id="MobiDB-lite"/>
    </source>
</evidence>
<evidence type="ECO:0000313" key="3">
    <source>
        <dbReference type="Proteomes" id="UP000037035"/>
    </source>
</evidence>